<sequence length="215" mass="24285">MEFHQDKFGIGKSTAHEIVMDTTVAIVKCLRRFELLLLVTGTRLPSVAGAIDCTPRSSDLLDWTVRATTTGSSGTLSSCKGFVMPRRVLSVYAGWPGRVHDMRVFRNSTLRNKIVARELLTSPVYLPNIIKSCCILHNFLIDVGETDLRGEIQAWRKDVKRLKDQDLFVDYSDPEQAEGEPREELHSPEDAKECSNAFLLSANPRVFFHLNLRHV</sequence>
<name>D8RW69_SELML</name>
<evidence type="ECO:0008006" key="3">
    <source>
        <dbReference type="Google" id="ProtNLM"/>
    </source>
</evidence>
<dbReference type="AlphaFoldDB" id="D8RW69"/>
<dbReference type="EMBL" id="GL377592">
    <property type="protein sequence ID" value="EFJ23617.1"/>
    <property type="molecule type" value="Genomic_DNA"/>
</dbReference>
<organism evidence="2">
    <name type="scientific">Selaginella moellendorffii</name>
    <name type="common">Spikemoss</name>
    <dbReference type="NCBI Taxonomy" id="88036"/>
    <lineage>
        <taxon>Eukaryota</taxon>
        <taxon>Viridiplantae</taxon>
        <taxon>Streptophyta</taxon>
        <taxon>Embryophyta</taxon>
        <taxon>Tracheophyta</taxon>
        <taxon>Lycopodiopsida</taxon>
        <taxon>Selaginellales</taxon>
        <taxon>Selaginellaceae</taxon>
        <taxon>Selaginella</taxon>
    </lineage>
</organism>
<accession>D8RW69</accession>
<gene>
    <name evidence="1" type="ORF">SELMODRAFT_415462</name>
</gene>
<dbReference type="KEGG" id="smo:SELMODRAFT_415462"/>
<protein>
    <recommendedName>
        <fullName evidence="3">DDE Tnp4 domain-containing protein</fullName>
    </recommendedName>
</protein>
<evidence type="ECO:0000313" key="2">
    <source>
        <dbReference type="Proteomes" id="UP000001514"/>
    </source>
</evidence>
<proteinExistence type="predicted"/>
<keyword evidence="2" id="KW-1185">Reference proteome</keyword>
<dbReference type="Proteomes" id="UP000001514">
    <property type="component" value="Unassembled WGS sequence"/>
</dbReference>
<dbReference type="HOGENOM" id="CLU_1285200_0_0_1"/>
<reference evidence="1 2" key="1">
    <citation type="journal article" date="2011" name="Science">
        <title>The Selaginella genome identifies genetic changes associated with the evolution of vascular plants.</title>
        <authorList>
            <person name="Banks J.A."/>
            <person name="Nishiyama T."/>
            <person name="Hasebe M."/>
            <person name="Bowman J.L."/>
            <person name="Gribskov M."/>
            <person name="dePamphilis C."/>
            <person name="Albert V.A."/>
            <person name="Aono N."/>
            <person name="Aoyama T."/>
            <person name="Ambrose B.A."/>
            <person name="Ashton N.W."/>
            <person name="Axtell M.J."/>
            <person name="Barker E."/>
            <person name="Barker M.S."/>
            <person name="Bennetzen J.L."/>
            <person name="Bonawitz N.D."/>
            <person name="Chapple C."/>
            <person name="Cheng C."/>
            <person name="Correa L.G."/>
            <person name="Dacre M."/>
            <person name="DeBarry J."/>
            <person name="Dreyer I."/>
            <person name="Elias M."/>
            <person name="Engstrom E.M."/>
            <person name="Estelle M."/>
            <person name="Feng L."/>
            <person name="Finet C."/>
            <person name="Floyd S.K."/>
            <person name="Frommer W.B."/>
            <person name="Fujita T."/>
            <person name="Gramzow L."/>
            <person name="Gutensohn M."/>
            <person name="Harholt J."/>
            <person name="Hattori M."/>
            <person name="Heyl A."/>
            <person name="Hirai T."/>
            <person name="Hiwatashi Y."/>
            <person name="Ishikawa M."/>
            <person name="Iwata M."/>
            <person name="Karol K.G."/>
            <person name="Koehler B."/>
            <person name="Kolukisaoglu U."/>
            <person name="Kubo M."/>
            <person name="Kurata T."/>
            <person name="Lalonde S."/>
            <person name="Li K."/>
            <person name="Li Y."/>
            <person name="Litt A."/>
            <person name="Lyons E."/>
            <person name="Manning G."/>
            <person name="Maruyama T."/>
            <person name="Michael T.P."/>
            <person name="Mikami K."/>
            <person name="Miyazaki S."/>
            <person name="Morinaga S."/>
            <person name="Murata T."/>
            <person name="Mueller-Roeber B."/>
            <person name="Nelson D.R."/>
            <person name="Obara M."/>
            <person name="Oguri Y."/>
            <person name="Olmstead R.G."/>
            <person name="Onodera N."/>
            <person name="Petersen B.L."/>
            <person name="Pils B."/>
            <person name="Prigge M."/>
            <person name="Rensing S.A."/>
            <person name="Riano-Pachon D.M."/>
            <person name="Roberts A.W."/>
            <person name="Sato Y."/>
            <person name="Scheller H.V."/>
            <person name="Schulz B."/>
            <person name="Schulz C."/>
            <person name="Shakirov E.V."/>
            <person name="Shibagaki N."/>
            <person name="Shinohara N."/>
            <person name="Shippen D.E."/>
            <person name="Soerensen I."/>
            <person name="Sotooka R."/>
            <person name="Sugimoto N."/>
            <person name="Sugita M."/>
            <person name="Sumikawa N."/>
            <person name="Tanurdzic M."/>
            <person name="Theissen G."/>
            <person name="Ulvskov P."/>
            <person name="Wakazuki S."/>
            <person name="Weng J.K."/>
            <person name="Willats W.W."/>
            <person name="Wipf D."/>
            <person name="Wolf P.G."/>
            <person name="Yang L."/>
            <person name="Zimmer A.D."/>
            <person name="Zhu Q."/>
            <person name="Mitros T."/>
            <person name="Hellsten U."/>
            <person name="Loque D."/>
            <person name="Otillar R."/>
            <person name="Salamov A."/>
            <person name="Schmutz J."/>
            <person name="Shapiro H."/>
            <person name="Lindquist E."/>
            <person name="Lucas S."/>
            <person name="Rokhsar D."/>
            <person name="Grigoriev I.V."/>
        </authorList>
    </citation>
    <scope>NUCLEOTIDE SEQUENCE [LARGE SCALE GENOMIC DNA]</scope>
</reference>
<evidence type="ECO:0000313" key="1">
    <source>
        <dbReference type="EMBL" id="EFJ23617.1"/>
    </source>
</evidence>
<dbReference type="Gramene" id="EFJ23617">
    <property type="protein sequence ID" value="EFJ23617"/>
    <property type="gene ID" value="SELMODRAFT_415462"/>
</dbReference>
<dbReference type="InParanoid" id="D8RW69"/>